<keyword evidence="2 5" id="KW-0812">Transmembrane</keyword>
<feature type="transmembrane region" description="Helical" evidence="5">
    <location>
        <begin position="280"/>
        <end position="298"/>
    </location>
</feature>
<feature type="domain" description="NfeD-like C-terminal" evidence="6">
    <location>
        <begin position="371"/>
        <end position="426"/>
    </location>
</feature>
<feature type="transmembrane region" description="Helical" evidence="5">
    <location>
        <begin position="338"/>
        <end position="358"/>
    </location>
</feature>
<dbReference type="Gene3D" id="3.90.226.10">
    <property type="entry name" value="2-enoyl-CoA Hydratase, Chain A, domain 1"/>
    <property type="match status" value="1"/>
</dbReference>
<dbReference type="Pfam" id="PF01957">
    <property type="entry name" value="NfeD"/>
    <property type="match status" value="1"/>
</dbReference>
<dbReference type="InterPro" id="IPR052165">
    <property type="entry name" value="Membrane_assoc_protease"/>
</dbReference>
<dbReference type="SUPFAM" id="SSF141322">
    <property type="entry name" value="NfeD domain-like"/>
    <property type="match status" value="1"/>
</dbReference>
<gene>
    <name evidence="8" type="ORF">B9Q01_02725</name>
</gene>
<dbReference type="SUPFAM" id="SSF52096">
    <property type="entry name" value="ClpP/crotonase"/>
    <property type="match status" value="1"/>
</dbReference>
<evidence type="ECO:0000256" key="2">
    <source>
        <dbReference type="ARBA" id="ARBA00022692"/>
    </source>
</evidence>
<proteinExistence type="predicted"/>
<feature type="transmembrane region" description="Helical" evidence="5">
    <location>
        <begin position="257"/>
        <end position="274"/>
    </location>
</feature>
<evidence type="ECO:0000313" key="9">
    <source>
        <dbReference type="Proteomes" id="UP000240880"/>
    </source>
</evidence>
<sequence>MHKKRKVTGFYVFQTVFVTLALLGILLSLQVSAQQTAPVIIAQFSAPVDAGASNFFGRVLALAQNEGARAIVIQMNTPGGYLSDMLNIIHTIQLANNSGIPVYTYVPPNSLAASAGSYIAMATNKILMGDGSEIGPSTPIVVGGTPLEQNHTESAMLKLMVALAAKWNRNTTAAYQMVYADVAYTAQQAYEYHLINGIANSLPEALSELNLSGSPIVTVSENFYEQFLSALSNSVIDGILILLGELAIVLDLYHPTILLTIAGVIAIVAGLVGLEVIQAIDLGFLLLIVAAVLIVLELKLGHGLAMMGGVALGVLGILLLTQGLNIVGPSPINFTSEVVLSGVVAIGVVAGLYVRWIVGPLRAKRKLTGPESLIGKMGQVVSPVSPVGEVRIEGVVWRAKSMSGDIPVGEKVVVKGIEGLTLIVERVQTSEKAVVSQPNNS</sequence>
<dbReference type="GO" id="GO:0005886">
    <property type="term" value="C:plasma membrane"/>
    <property type="evidence" value="ECO:0007669"/>
    <property type="project" value="TreeGrafter"/>
</dbReference>
<dbReference type="InterPro" id="IPR002810">
    <property type="entry name" value="NfeD-like_C"/>
</dbReference>
<dbReference type="InterPro" id="IPR012340">
    <property type="entry name" value="NA-bd_OB-fold"/>
</dbReference>
<organism evidence="8 9">
    <name type="scientific">Candidatus Marsarchaeota G1 archaeon OSP_D</name>
    <dbReference type="NCBI Taxonomy" id="1978155"/>
    <lineage>
        <taxon>Archaea</taxon>
        <taxon>Candidatus Marsarchaeota</taxon>
        <taxon>Candidatus Marsarchaeota group 1</taxon>
    </lineage>
</organism>
<dbReference type="PANTHER" id="PTHR33507:SF3">
    <property type="entry name" value="INNER MEMBRANE PROTEIN YBBJ"/>
    <property type="match status" value="1"/>
</dbReference>
<dbReference type="InterPro" id="IPR056738">
    <property type="entry name" value="NfeD1b_N"/>
</dbReference>
<evidence type="ECO:0000259" key="6">
    <source>
        <dbReference type="Pfam" id="PF01957"/>
    </source>
</evidence>
<dbReference type="Pfam" id="PF25145">
    <property type="entry name" value="NfeD1b_N"/>
    <property type="match status" value="1"/>
</dbReference>
<protein>
    <submittedName>
        <fullName evidence="8">Nodulation protein NfeD related protein</fullName>
    </submittedName>
</protein>
<dbReference type="EMBL" id="NEXC01000010">
    <property type="protein sequence ID" value="PSN83982.1"/>
    <property type="molecule type" value="Genomic_DNA"/>
</dbReference>
<dbReference type="PANTHER" id="PTHR33507">
    <property type="entry name" value="INNER MEMBRANE PROTEIN YBBJ"/>
    <property type="match status" value="1"/>
</dbReference>
<accession>A0A2R6AC55</accession>
<keyword evidence="3 5" id="KW-1133">Transmembrane helix</keyword>
<evidence type="ECO:0000256" key="3">
    <source>
        <dbReference type="ARBA" id="ARBA00022989"/>
    </source>
</evidence>
<dbReference type="InterPro" id="IPR029045">
    <property type="entry name" value="ClpP/crotonase-like_dom_sf"/>
</dbReference>
<name>A0A2R6AC55_9ARCH</name>
<evidence type="ECO:0000256" key="1">
    <source>
        <dbReference type="ARBA" id="ARBA00004141"/>
    </source>
</evidence>
<keyword evidence="4 5" id="KW-0472">Membrane</keyword>
<feature type="transmembrane region" description="Helical" evidence="5">
    <location>
        <begin position="305"/>
        <end position="326"/>
    </location>
</feature>
<reference evidence="8 9" key="1">
    <citation type="submission" date="2017-04" db="EMBL/GenBank/DDBJ databases">
        <title>Novel microbial lineages endemic to geothermal iron-oxide mats fill important gaps in the evolutionary history of Archaea.</title>
        <authorList>
            <person name="Jay Z.J."/>
            <person name="Beam J.P."/>
            <person name="Dlakic M."/>
            <person name="Rusch D.B."/>
            <person name="Kozubal M.A."/>
            <person name="Inskeep W.P."/>
        </authorList>
    </citation>
    <scope>NUCLEOTIDE SEQUENCE [LARGE SCALE GENOMIC DNA]</scope>
    <source>
        <strain evidence="8">OSP_D</strain>
    </source>
</reference>
<dbReference type="AlphaFoldDB" id="A0A2R6AC55"/>
<evidence type="ECO:0000259" key="7">
    <source>
        <dbReference type="Pfam" id="PF25145"/>
    </source>
</evidence>
<feature type="domain" description="NfeD1b N-terminal" evidence="7">
    <location>
        <begin position="46"/>
        <end position="191"/>
    </location>
</feature>
<dbReference type="Proteomes" id="UP000240880">
    <property type="component" value="Unassembled WGS sequence"/>
</dbReference>
<evidence type="ECO:0000313" key="8">
    <source>
        <dbReference type="EMBL" id="PSN83982.1"/>
    </source>
</evidence>
<comment type="caution">
    <text evidence="8">The sequence shown here is derived from an EMBL/GenBank/DDBJ whole genome shotgun (WGS) entry which is preliminary data.</text>
</comment>
<dbReference type="CDD" id="cd07021">
    <property type="entry name" value="Clp_protease_NfeD_like"/>
    <property type="match status" value="1"/>
</dbReference>
<comment type="subcellular location">
    <subcellularLocation>
        <location evidence="1">Membrane</location>
        <topology evidence="1">Multi-pass membrane protein</topology>
    </subcellularLocation>
</comment>
<dbReference type="Gene3D" id="2.40.50.140">
    <property type="entry name" value="Nucleic acid-binding proteins"/>
    <property type="match status" value="1"/>
</dbReference>
<evidence type="ECO:0000256" key="4">
    <source>
        <dbReference type="ARBA" id="ARBA00023136"/>
    </source>
</evidence>
<evidence type="ECO:0000256" key="5">
    <source>
        <dbReference type="SAM" id="Phobius"/>
    </source>
</evidence>